<proteinExistence type="predicted"/>
<dbReference type="InterPro" id="IPR024463">
    <property type="entry name" value="Transposase_TnpC_homeodom"/>
</dbReference>
<dbReference type="Proteomes" id="UP001529369">
    <property type="component" value="Unassembled WGS sequence"/>
</dbReference>
<organism evidence="2 3">
    <name type="scientific">Paeniroseomonas aquatica</name>
    <dbReference type="NCBI Taxonomy" id="373043"/>
    <lineage>
        <taxon>Bacteria</taxon>
        <taxon>Pseudomonadati</taxon>
        <taxon>Pseudomonadota</taxon>
        <taxon>Alphaproteobacteria</taxon>
        <taxon>Acetobacterales</taxon>
        <taxon>Acetobacteraceae</taxon>
        <taxon>Paeniroseomonas</taxon>
    </lineage>
</organism>
<name>A0ABT7ZZS1_9PROT</name>
<evidence type="ECO:0000313" key="3">
    <source>
        <dbReference type="Proteomes" id="UP001529369"/>
    </source>
</evidence>
<sequence>MRETSTPTPPLTDDPAALHALLLAAWAKWDDAVAECDALAARNERLQHLLRKLQRMQFGRRSEQLTADQLQFAFAEVEASIADTTTAISNTFRDGIRPSLTLLGPISVSIIDELHSYRSVRGRCEATASSNLPFQHGRRSQERGLCAQAADGLLEIAPLLRRRSYR</sequence>
<reference evidence="3" key="1">
    <citation type="journal article" date="2019" name="Int. J. Syst. Evol. Microbiol.">
        <title>The Global Catalogue of Microorganisms (GCM) 10K type strain sequencing project: providing services to taxonomists for standard genome sequencing and annotation.</title>
        <authorList>
            <consortium name="The Broad Institute Genomics Platform"/>
            <consortium name="The Broad Institute Genome Sequencing Center for Infectious Disease"/>
            <person name="Wu L."/>
            <person name="Ma J."/>
        </authorList>
    </citation>
    <scope>NUCLEOTIDE SEQUENCE [LARGE SCALE GENOMIC DNA]</scope>
    <source>
        <strain evidence="3">CECT 7131</strain>
    </source>
</reference>
<dbReference type="RefSeq" id="WP_290314578.1">
    <property type="nucleotide sequence ID" value="NZ_JAUFPN010000005.1"/>
</dbReference>
<dbReference type="Pfam" id="PF13007">
    <property type="entry name" value="LZ_Tnp_IS66"/>
    <property type="match status" value="1"/>
</dbReference>
<comment type="caution">
    <text evidence="2">The sequence shown here is derived from an EMBL/GenBank/DDBJ whole genome shotgun (WGS) entry which is preliminary data.</text>
</comment>
<evidence type="ECO:0000313" key="2">
    <source>
        <dbReference type="EMBL" id="MDN3562861.1"/>
    </source>
</evidence>
<dbReference type="EMBL" id="JAUFPN010000005">
    <property type="protein sequence ID" value="MDN3562861.1"/>
    <property type="molecule type" value="Genomic_DNA"/>
</dbReference>
<feature type="domain" description="Transposase TnpC homeodomain" evidence="1">
    <location>
        <begin position="45"/>
        <end position="87"/>
    </location>
</feature>
<gene>
    <name evidence="2" type="ORF">QWZ14_00485</name>
</gene>
<protein>
    <submittedName>
        <fullName evidence="2">Transposase</fullName>
    </submittedName>
</protein>
<keyword evidence="3" id="KW-1185">Reference proteome</keyword>
<accession>A0ABT7ZZS1</accession>
<evidence type="ECO:0000259" key="1">
    <source>
        <dbReference type="Pfam" id="PF13007"/>
    </source>
</evidence>